<evidence type="ECO:0000259" key="12">
    <source>
        <dbReference type="PROSITE" id="PS50259"/>
    </source>
</evidence>
<evidence type="ECO:0000256" key="9">
    <source>
        <dbReference type="SAM" id="MobiDB-lite"/>
    </source>
</evidence>
<dbReference type="PANTHER" id="PTHR10519">
    <property type="entry name" value="GABA-B RECEPTOR"/>
    <property type="match status" value="1"/>
</dbReference>
<keyword evidence="11" id="KW-0732">Signal</keyword>
<feature type="signal peptide" evidence="11">
    <location>
        <begin position="1"/>
        <end position="22"/>
    </location>
</feature>
<organism evidence="13">
    <name type="scientific">Ditylum brightwellii</name>
    <dbReference type="NCBI Taxonomy" id="49249"/>
    <lineage>
        <taxon>Eukaryota</taxon>
        <taxon>Sar</taxon>
        <taxon>Stramenopiles</taxon>
        <taxon>Ochrophyta</taxon>
        <taxon>Bacillariophyta</taxon>
        <taxon>Mediophyceae</taxon>
        <taxon>Lithodesmiophycidae</taxon>
        <taxon>Lithodesmiales</taxon>
        <taxon>Lithodesmiaceae</taxon>
        <taxon>Ditylum</taxon>
    </lineage>
</organism>
<sequence length="266" mass="30153">MKPFFLILTLNVSLLAAWTALARIEYRVIISGNSVDQFGRNDTFIGICTPTNRLASKVSEIFLLSINLLVVLLTSYYAYHSRKASTQYNESHYIAISVYIIFQLSLFLAMVYGFYFASLNPTLIFYIFAIVVLSLSLGILIPLFVPKVIALQDERRKDIEKEKKKAERLKRLQRYDELRAMEGEGDDKNINRVTEKTASVDSISNTEMTSIDDCVGSQIIILSERESNKLLKSELSTVMKENKQLSESMKSAKDSLKINVSSESKT</sequence>
<feature type="compositionally biased region" description="Basic and acidic residues" evidence="9">
    <location>
        <begin position="245"/>
        <end position="256"/>
    </location>
</feature>
<dbReference type="InterPro" id="IPR017978">
    <property type="entry name" value="GPCR_3_C"/>
</dbReference>
<dbReference type="GO" id="GO:0038039">
    <property type="term" value="C:G protein-coupled receptor heterodimeric complex"/>
    <property type="evidence" value="ECO:0007669"/>
    <property type="project" value="TreeGrafter"/>
</dbReference>
<evidence type="ECO:0000256" key="7">
    <source>
        <dbReference type="ARBA" id="ARBA00023180"/>
    </source>
</evidence>
<evidence type="ECO:0000256" key="1">
    <source>
        <dbReference type="ARBA" id="ARBA00004141"/>
    </source>
</evidence>
<evidence type="ECO:0000256" key="4">
    <source>
        <dbReference type="ARBA" id="ARBA00023040"/>
    </source>
</evidence>
<evidence type="ECO:0000256" key="3">
    <source>
        <dbReference type="ARBA" id="ARBA00022989"/>
    </source>
</evidence>
<dbReference type="Pfam" id="PF00003">
    <property type="entry name" value="7tm_3"/>
    <property type="match status" value="1"/>
</dbReference>
<feature type="transmembrane region" description="Helical" evidence="10">
    <location>
        <begin position="91"/>
        <end position="117"/>
    </location>
</feature>
<keyword evidence="4" id="KW-0297">G-protein coupled receptor</keyword>
<gene>
    <name evidence="13" type="ORF">DBRI00130_LOCUS21179</name>
</gene>
<accession>A0A7S4RP81</accession>
<evidence type="ECO:0000256" key="8">
    <source>
        <dbReference type="ARBA" id="ARBA00023224"/>
    </source>
</evidence>
<evidence type="ECO:0000313" key="13">
    <source>
        <dbReference type="EMBL" id="CAE4619175.1"/>
    </source>
</evidence>
<dbReference type="InterPro" id="IPR002455">
    <property type="entry name" value="GPCR3_GABA-B"/>
</dbReference>
<keyword evidence="3 10" id="KW-1133">Transmembrane helix</keyword>
<dbReference type="EMBL" id="HBNS01026907">
    <property type="protein sequence ID" value="CAE4619175.1"/>
    <property type="molecule type" value="Transcribed_RNA"/>
</dbReference>
<evidence type="ECO:0000256" key="5">
    <source>
        <dbReference type="ARBA" id="ARBA00023136"/>
    </source>
</evidence>
<evidence type="ECO:0000256" key="10">
    <source>
        <dbReference type="SAM" id="Phobius"/>
    </source>
</evidence>
<reference evidence="13" key="1">
    <citation type="submission" date="2021-01" db="EMBL/GenBank/DDBJ databases">
        <authorList>
            <person name="Corre E."/>
            <person name="Pelletier E."/>
            <person name="Niang G."/>
            <person name="Scheremetjew M."/>
            <person name="Finn R."/>
            <person name="Kale V."/>
            <person name="Holt S."/>
            <person name="Cochrane G."/>
            <person name="Meng A."/>
            <person name="Brown T."/>
            <person name="Cohen L."/>
        </authorList>
    </citation>
    <scope>NUCLEOTIDE SEQUENCE</scope>
    <source>
        <strain evidence="13">GSO104</strain>
    </source>
</reference>
<dbReference type="PANTHER" id="PTHR10519:SF20">
    <property type="entry name" value="G-PROTEIN COUPLED RECEPTOR 156-RELATED"/>
    <property type="match status" value="1"/>
</dbReference>
<feature type="transmembrane region" description="Helical" evidence="10">
    <location>
        <begin position="123"/>
        <end position="145"/>
    </location>
</feature>
<comment type="subcellular location">
    <subcellularLocation>
        <location evidence="1">Membrane</location>
        <topology evidence="1">Multi-pass membrane protein</topology>
    </subcellularLocation>
</comment>
<name>A0A7S4RP81_9STRA</name>
<dbReference type="GO" id="GO:0004965">
    <property type="term" value="F:G protein-coupled GABA receptor activity"/>
    <property type="evidence" value="ECO:0007669"/>
    <property type="project" value="InterPro"/>
</dbReference>
<keyword evidence="7" id="KW-0325">Glycoprotein</keyword>
<keyword evidence="2 10" id="KW-0812">Transmembrane</keyword>
<feature type="transmembrane region" description="Helical" evidence="10">
    <location>
        <begin position="61"/>
        <end position="79"/>
    </location>
</feature>
<feature type="chain" id="PRO_5030692866" description="G-protein coupled receptors family 3 profile domain-containing protein" evidence="11">
    <location>
        <begin position="23"/>
        <end position="266"/>
    </location>
</feature>
<feature type="region of interest" description="Disordered" evidence="9">
    <location>
        <begin position="245"/>
        <end position="266"/>
    </location>
</feature>
<dbReference type="AlphaFoldDB" id="A0A7S4RP81"/>
<keyword evidence="6" id="KW-0675">Receptor</keyword>
<keyword evidence="8" id="KW-0807">Transducer</keyword>
<dbReference type="PROSITE" id="PS50259">
    <property type="entry name" value="G_PROTEIN_RECEP_F3_4"/>
    <property type="match status" value="1"/>
</dbReference>
<dbReference type="GO" id="GO:0007214">
    <property type="term" value="P:gamma-aminobutyric acid signaling pathway"/>
    <property type="evidence" value="ECO:0007669"/>
    <property type="project" value="TreeGrafter"/>
</dbReference>
<keyword evidence="5 10" id="KW-0472">Membrane</keyword>
<proteinExistence type="predicted"/>
<evidence type="ECO:0000256" key="2">
    <source>
        <dbReference type="ARBA" id="ARBA00022692"/>
    </source>
</evidence>
<evidence type="ECO:0000256" key="6">
    <source>
        <dbReference type="ARBA" id="ARBA00023170"/>
    </source>
</evidence>
<feature type="domain" description="G-protein coupled receptors family 3 profile" evidence="12">
    <location>
        <begin position="1"/>
        <end position="167"/>
    </location>
</feature>
<evidence type="ECO:0000256" key="11">
    <source>
        <dbReference type="SAM" id="SignalP"/>
    </source>
</evidence>
<protein>
    <recommendedName>
        <fullName evidence="12">G-protein coupled receptors family 3 profile domain-containing protein</fullName>
    </recommendedName>
</protein>